<evidence type="ECO:0000313" key="1">
    <source>
        <dbReference type="EMBL" id="CAK74576.1"/>
    </source>
</evidence>
<dbReference type="KEGG" id="ptm:GSPATT00039031001"/>
<accession>A0CUV9</accession>
<name>A0CUV9_PARTE</name>
<dbReference type="AlphaFoldDB" id="A0CUV9"/>
<proteinExistence type="predicted"/>
<reference evidence="1 2" key="1">
    <citation type="journal article" date="2006" name="Nature">
        <title>Global trends of whole-genome duplications revealed by the ciliate Paramecium tetraurelia.</title>
        <authorList>
            <consortium name="Genoscope"/>
            <person name="Aury J.-M."/>
            <person name="Jaillon O."/>
            <person name="Duret L."/>
            <person name="Noel B."/>
            <person name="Jubin C."/>
            <person name="Porcel B.M."/>
            <person name="Segurens B."/>
            <person name="Daubin V."/>
            <person name="Anthouard V."/>
            <person name="Aiach N."/>
            <person name="Arnaiz O."/>
            <person name="Billaut A."/>
            <person name="Beisson J."/>
            <person name="Blanc I."/>
            <person name="Bouhouche K."/>
            <person name="Camara F."/>
            <person name="Duharcourt S."/>
            <person name="Guigo R."/>
            <person name="Gogendeau D."/>
            <person name="Katinka M."/>
            <person name="Keller A.-M."/>
            <person name="Kissmehl R."/>
            <person name="Klotz C."/>
            <person name="Koll F."/>
            <person name="Le Moue A."/>
            <person name="Lepere C."/>
            <person name="Malinsky S."/>
            <person name="Nowacki M."/>
            <person name="Nowak J.K."/>
            <person name="Plattner H."/>
            <person name="Poulain J."/>
            <person name="Ruiz F."/>
            <person name="Serrano V."/>
            <person name="Zagulski M."/>
            <person name="Dessen P."/>
            <person name="Betermier M."/>
            <person name="Weissenbach J."/>
            <person name="Scarpelli C."/>
            <person name="Schachter V."/>
            <person name="Sperling L."/>
            <person name="Meyer E."/>
            <person name="Cohen J."/>
            <person name="Wincker P."/>
        </authorList>
    </citation>
    <scope>NUCLEOTIDE SEQUENCE [LARGE SCALE GENOMIC DNA]</scope>
    <source>
        <strain evidence="1 2">Stock d4-2</strain>
    </source>
</reference>
<dbReference type="Proteomes" id="UP000000600">
    <property type="component" value="Unassembled WGS sequence"/>
</dbReference>
<dbReference type="EMBL" id="CT868193">
    <property type="protein sequence ID" value="CAK74576.1"/>
    <property type="molecule type" value="Genomic_DNA"/>
</dbReference>
<dbReference type="InParanoid" id="A0CUV9"/>
<dbReference type="RefSeq" id="XP_001441973.1">
    <property type="nucleotide sequence ID" value="XM_001441936.1"/>
</dbReference>
<sequence length="182" mass="21794">MLRIQQNKYCKDLNQQQESYCLRESSKNSQIEMLPPIIVFYTTDIRLKLLQNQNFLQTFLLYLLNRYRYQLCKGFNHTSFLAQNYLCGQDKFYKQFFQINISILCAFPIYTFDMAIINICTWISEQQCSINPYYKHYQNFEEQNQTMIINLISTYNISVIDDSSSQYLKSSHCIFFKQSNLG</sequence>
<dbReference type="GeneID" id="5027757"/>
<evidence type="ECO:0000313" key="2">
    <source>
        <dbReference type="Proteomes" id="UP000000600"/>
    </source>
</evidence>
<keyword evidence="2" id="KW-1185">Reference proteome</keyword>
<organism evidence="1 2">
    <name type="scientific">Paramecium tetraurelia</name>
    <dbReference type="NCBI Taxonomy" id="5888"/>
    <lineage>
        <taxon>Eukaryota</taxon>
        <taxon>Sar</taxon>
        <taxon>Alveolata</taxon>
        <taxon>Ciliophora</taxon>
        <taxon>Intramacronucleata</taxon>
        <taxon>Oligohymenophorea</taxon>
        <taxon>Peniculida</taxon>
        <taxon>Parameciidae</taxon>
        <taxon>Paramecium</taxon>
    </lineage>
</organism>
<evidence type="ECO:0008006" key="3">
    <source>
        <dbReference type="Google" id="ProtNLM"/>
    </source>
</evidence>
<gene>
    <name evidence="1" type="ORF">GSPATT00039031001</name>
</gene>
<dbReference type="HOGENOM" id="CLU_1484738_0_0_1"/>
<protein>
    <recommendedName>
        <fullName evidence="3">Transmembrane protein</fullName>
    </recommendedName>
</protein>